<protein>
    <submittedName>
        <fullName evidence="1">Uncharacterized protein</fullName>
    </submittedName>
</protein>
<dbReference type="AlphaFoldDB" id="A0A9X0WA64"/>
<accession>A0A9X0WA64</accession>
<dbReference type="EMBL" id="NRRY01000021">
    <property type="protein sequence ID" value="MBK1619445.1"/>
    <property type="molecule type" value="Genomic_DNA"/>
</dbReference>
<dbReference type="RefSeq" id="WP_200244842.1">
    <property type="nucleotide sequence ID" value="NZ_NRRY01000021.1"/>
</dbReference>
<proteinExistence type="predicted"/>
<dbReference type="Proteomes" id="UP001138768">
    <property type="component" value="Unassembled WGS sequence"/>
</dbReference>
<evidence type="ECO:0000313" key="1">
    <source>
        <dbReference type="EMBL" id="MBK1619445.1"/>
    </source>
</evidence>
<gene>
    <name evidence="1" type="ORF">CKO42_13555</name>
</gene>
<evidence type="ECO:0000313" key="2">
    <source>
        <dbReference type="Proteomes" id="UP001138768"/>
    </source>
</evidence>
<keyword evidence="2" id="KW-1185">Reference proteome</keyword>
<organism evidence="1 2">
    <name type="scientific">Lamprobacter modestohalophilus</name>
    <dbReference type="NCBI Taxonomy" id="1064514"/>
    <lineage>
        <taxon>Bacteria</taxon>
        <taxon>Pseudomonadati</taxon>
        <taxon>Pseudomonadota</taxon>
        <taxon>Gammaproteobacteria</taxon>
        <taxon>Chromatiales</taxon>
        <taxon>Chromatiaceae</taxon>
        <taxon>Lamprobacter</taxon>
    </lineage>
</organism>
<reference evidence="1 2" key="1">
    <citation type="journal article" date="2020" name="Microorganisms">
        <title>Osmotic Adaptation and Compatible Solute Biosynthesis of Phototrophic Bacteria as Revealed from Genome Analyses.</title>
        <authorList>
            <person name="Imhoff J.F."/>
            <person name="Rahn T."/>
            <person name="Kunzel S."/>
            <person name="Keller A."/>
            <person name="Neulinger S.C."/>
        </authorList>
    </citation>
    <scope>NUCLEOTIDE SEQUENCE [LARGE SCALE GENOMIC DNA]</scope>
    <source>
        <strain evidence="1 2">DSM 25653</strain>
    </source>
</reference>
<comment type="caution">
    <text evidence="1">The sequence shown here is derived from an EMBL/GenBank/DDBJ whole genome shotgun (WGS) entry which is preliminary data.</text>
</comment>
<sequence length="151" mass="17137">MKQPTNLAGKIAHLKTLLVNAEEFSEPMTYFFDALVDDPAFLAKGKKLRDEQIESRFYGVLEVLRQRMAPDTEIKPRTMTLAGLKQYGFAHGGFTFGHLLGVTFYFRDLDMGLCALTAMDGSSMTLFSRFSVYDQVDPSKNFQVDRPGRRH</sequence>
<name>A0A9X0WA64_9GAMM</name>